<evidence type="ECO:0000256" key="1">
    <source>
        <dbReference type="ARBA" id="ARBA00023015"/>
    </source>
</evidence>
<feature type="transmembrane region" description="Helical" evidence="4">
    <location>
        <begin position="132"/>
        <end position="151"/>
    </location>
</feature>
<dbReference type="Proteomes" id="UP000285258">
    <property type="component" value="Unassembled WGS sequence"/>
</dbReference>
<dbReference type="Pfam" id="PF00196">
    <property type="entry name" value="GerE"/>
    <property type="match status" value="1"/>
</dbReference>
<evidence type="ECO:0000313" key="7">
    <source>
        <dbReference type="EMBL" id="ROT91526.1"/>
    </source>
</evidence>
<feature type="transmembrane region" description="Helical" evidence="4">
    <location>
        <begin position="69"/>
        <end position="88"/>
    </location>
</feature>
<dbReference type="AlphaFoldDB" id="A0A423UMX1"/>
<sequence length="533" mass="54746">MKGSHVRHLFNEPGDRERVRAELGHAAAGNARIALAMASYMVWLIACCTGPAVVLGAQGSGGGEMLLPAWLGPLACMAAASAVIAVWFKRTRKVPSATSWTVALASLMTLAAALHLVWALDTGLPTAARGALYLLASLVMGVGCALFRVEVDRVFGWIGTQQTLYQGMLATVATAAVLAMLAVAGRVSGSGDLPLLAAPLVLPFAGAALLRSVVGGFPRARYYGHGRDVPLPFPAKFAATSCVQGLAAGVLFAGMFALGGDGAGVAAVFAGAGGAEAVAWTSSFGSTALCSVGQLAAVALLFGTLVFLRLDFNRLVYKVAFPFVALGFVLLALLPDATAVGSAVLAAGFCYLDLVLWSLGACLMKNMGLPATWIASCPGAALFCGVVVGAGLALGFLGAEMSPDAALLASCVACLVLAAALFLSSGSNLKYGWGTVRPGESSLAAGDMAGVVKFVATERAVTQRESEVMLLLAEGKSRRAVCEALSVSPDTVKTHVRSIYRKLAVHSQQELIDYLAREREDLAADGSEHPLGA</sequence>
<evidence type="ECO:0000313" key="9">
    <source>
        <dbReference type="Proteomes" id="UP000462865"/>
    </source>
</evidence>
<dbReference type="PANTHER" id="PTHR44688:SF16">
    <property type="entry name" value="DNA-BINDING TRANSCRIPTIONAL ACTIVATOR DEVR_DOSR"/>
    <property type="match status" value="1"/>
</dbReference>
<dbReference type="PRINTS" id="PR00038">
    <property type="entry name" value="HTHLUXR"/>
</dbReference>
<dbReference type="SMART" id="SM00421">
    <property type="entry name" value="HTH_LUXR"/>
    <property type="match status" value="1"/>
</dbReference>
<reference evidence="6 9" key="4">
    <citation type="journal article" date="2019" name="Nat. Med.">
        <title>A library of human gut bacterial isolates paired with longitudinal multiomics data enables mechanistic microbiome research.</title>
        <authorList>
            <person name="Poyet M."/>
            <person name="Groussin M."/>
            <person name="Gibbons S.M."/>
            <person name="Avila-Pacheco J."/>
            <person name="Jiang X."/>
            <person name="Kearney S.M."/>
            <person name="Perrotta A.R."/>
            <person name="Berdy B."/>
            <person name="Zhao S."/>
            <person name="Lieberman T.D."/>
            <person name="Swanson P.K."/>
            <person name="Smith M."/>
            <person name="Roesemann S."/>
            <person name="Alexander J.E."/>
            <person name="Rich S.A."/>
            <person name="Livny J."/>
            <person name="Vlamakis H."/>
            <person name="Clish C."/>
            <person name="Bullock K."/>
            <person name="Deik A."/>
            <person name="Scott J."/>
            <person name="Pierce K.A."/>
            <person name="Xavier R.J."/>
            <person name="Alm E.J."/>
        </authorList>
    </citation>
    <scope>NUCLEOTIDE SEQUENCE [LARGE SCALE GENOMIC DNA]</scope>
    <source>
        <strain evidence="6 9">BIOML-A1</strain>
    </source>
</reference>
<evidence type="ECO:0000313" key="6">
    <source>
        <dbReference type="EMBL" id="MSA93846.1"/>
    </source>
</evidence>
<organism evidence="7 8">
    <name type="scientific">Gordonibacter urolithinfaciens</name>
    <dbReference type="NCBI Taxonomy" id="1335613"/>
    <lineage>
        <taxon>Bacteria</taxon>
        <taxon>Bacillati</taxon>
        <taxon>Actinomycetota</taxon>
        <taxon>Coriobacteriia</taxon>
        <taxon>Eggerthellales</taxon>
        <taxon>Eggerthellaceae</taxon>
        <taxon>Gordonibacter</taxon>
    </lineage>
</organism>
<feature type="transmembrane region" description="Helical" evidence="4">
    <location>
        <begin position="340"/>
        <end position="359"/>
    </location>
</feature>
<evidence type="ECO:0000313" key="8">
    <source>
        <dbReference type="Proteomes" id="UP000285258"/>
    </source>
</evidence>
<feature type="transmembrane region" description="Helical" evidence="4">
    <location>
        <begin position="278"/>
        <end position="308"/>
    </location>
</feature>
<feature type="transmembrane region" description="Helical" evidence="4">
    <location>
        <begin position="405"/>
        <end position="423"/>
    </location>
</feature>
<dbReference type="CDD" id="cd06170">
    <property type="entry name" value="LuxR_C_like"/>
    <property type="match status" value="1"/>
</dbReference>
<dbReference type="GO" id="GO:0003677">
    <property type="term" value="F:DNA binding"/>
    <property type="evidence" value="ECO:0007669"/>
    <property type="project" value="UniProtKB-KW"/>
</dbReference>
<accession>A0A423UMX1</accession>
<keyword evidence="2" id="KW-0238">DNA-binding</keyword>
<keyword evidence="3" id="KW-0804">Transcription</keyword>
<dbReference type="Gene3D" id="1.10.10.10">
    <property type="entry name" value="Winged helix-like DNA-binding domain superfamily/Winged helix DNA-binding domain"/>
    <property type="match status" value="1"/>
</dbReference>
<proteinExistence type="predicted"/>
<dbReference type="InterPro" id="IPR000792">
    <property type="entry name" value="Tscrpt_reg_LuxR_C"/>
</dbReference>
<evidence type="ECO:0000256" key="2">
    <source>
        <dbReference type="ARBA" id="ARBA00023125"/>
    </source>
</evidence>
<keyword evidence="4" id="KW-0812">Transmembrane</keyword>
<feature type="transmembrane region" description="Helical" evidence="4">
    <location>
        <begin position="163"/>
        <end position="184"/>
    </location>
</feature>
<evidence type="ECO:0000259" key="5">
    <source>
        <dbReference type="PROSITE" id="PS50043"/>
    </source>
</evidence>
<dbReference type="InterPro" id="IPR016032">
    <property type="entry name" value="Sig_transdc_resp-reg_C-effctor"/>
</dbReference>
<dbReference type="EMBL" id="QIBW01000002">
    <property type="protein sequence ID" value="ROT91526.1"/>
    <property type="molecule type" value="Genomic_DNA"/>
</dbReference>
<dbReference type="EMBL" id="WKZA01000004">
    <property type="protein sequence ID" value="MSA93846.1"/>
    <property type="molecule type" value="Genomic_DNA"/>
</dbReference>
<dbReference type="InterPro" id="IPR036388">
    <property type="entry name" value="WH-like_DNA-bd_sf"/>
</dbReference>
<dbReference type="GO" id="GO:0006355">
    <property type="term" value="P:regulation of DNA-templated transcription"/>
    <property type="evidence" value="ECO:0007669"/>
    <property type="project" value="InterPro"/>
</dbReference>
<feature type="transmembrane region" description="Helical" evidence="4">
    <location>
        <begin position="315"/>
        <end position="334"/>
    </location>
</feature>
<feature type="domain" description="HTH luxR-type" evidence="5">
    <location>
        <begin position="454"/>
        <end position="519"/>
    </location>
</feature>
<reference evidence="8" key="1">
    <citation type="submission" date="2018-05" db="EMBL/GenBank/DDBJ databases">
        <title>Genome Sequencing of selected type strains of the family Eggerthellaceae.</title>
        <authorList>
            <person name="Danylec N."/>
            <person name="Stoll D.A."/>
            <person name="Doetsch A."/>
            <person name="Huch M."/>
        </authorList>
    </citation>
    <scope>NUCLEOTIDE SEQUENCE [LARGE SCALE GENOMIC DNA]</scope>
    <source>
        <strain evidence="8">DSM 27213</strain>
    </source>
</reference>
<dbReference type="Proteomes" id="UP000462865">
    <property type="component" value="Unassembled WGS sequence"/>
</dbReference>
<protein>
    <submittedName>
        <fullName evidence="7">LuxR family transcriptional regulator</fullName>
    </submittedName>
</protein>
<evidence type="ECO:0000256" key="4">
    <source>
        <dbReference type="SAM" id="Phobius"/>
    </source>
</evidence>
<reference evidence="7" key="3">
    <citation type="journal article" date="2019" name="Microbiol. Resour. Announc.">
        <title>Draft Genome Sequences of Type Strains of Gordonibacter faecihominis, Paraeggerthella hongkongensis, Parvibacter caecicola,Slackia equolifaciens, Slackia faecicanis, and Slackia isoflavoniconvertens.</title>
        <authorList>
            <person name="Danylec N."/>
            <person name="Stoll D.A."/>
            <person name="Dotsch A."/>
            <person name="Huch M."/>
        </authorList>
    </citation>
    <scope>NUCLEOTIDE SEQUENCE</scope>
    <source>
        <strain evidence="7">DSM 27213</strain>
    </source>
</reference>
<keyword evidence="1" id="KW-0805">Transcription regulation</keyword>
<evidence type="ECO:0000256" key="3">
    <source>
        <dbReference type="ARBA" id="ARBA00023163"/>
    </source>
</evidence>
<keyword evidence="4" id="KW-1133">Transmembrane helix</keyword>
<feature type="transmembrane region" description="Helical" evidence="4">
    <location>
        <begin position="196"/>
        <end position="217"/>
    </location>
</feature>
<dbReference type="PANTHER" id="PTHR44688">
    <property type="entry name" value="DNA-BINDING TRANSCRIPTIONAL ACTIVATOR DEVR_DOSR"/>
    <property type="match status" value="1"/>
</dbReference>
<gene>
    <name evidence="7" type="ORF">DMP12_02435</name>
    <name evidence="6" type="ORF">GKG38_01920</name>
</gene>
<keyword evidence="4" id="KW-0472">Membrane</keyword>
<comment type="caution">
    <text evidence="7">The sequence shown here is derived from an EMBL/GenBank/DDBJ whole genome shotgun (WGS) entry which is preliminary data.</text>
</comment>
<feature type="transmembrane region" description="Helical" evidence="4">
    <location>
        <begin position="100"/>
        <end position="120"/>
    </location>
</feature>
<feature type="transmembrane region" description="Helical" evidence="4">
    <location>
        <begin position="33"/>
        <end position="57"/>
    </location>
</feature>
<dbReference type="SUPFAM" id="SSF46894">
    <property type="entry name" value="C-terminal effector domain of the bipartite response regulators"/>
    <property type="match status" value="1"/>
</dbReference>
<dbReference type="PROSITE" id="PS50043">
    <property type="entry name" value="HTH_LUXR_2"/>
    <property type="match status" value="1"/>
</dbReference>
<dbReference type="RefSeq" id="WP_096227795.1">
    <property type="nucleotide sequence ID" value="NZ_CP168029.1"/>
</dbReference>
<name>A0A423UMX1_9ACTN</name>
<feature type="transmembrane region" description="Helical" evidence="4">
    <location>
        <begin position="371"/>
        <end position="399"/>
    </location>
</feature>
<reference evidence="7" key="2">
    <citation type="journal article" date="2019" name="Int. J. Syst. Evol. Microbiol.">
        <title>Gordonibacter faecihominis is a later heterotypic synonym of Gordonibacter urolithinfaciens.</title>
        <authorList>
            <person name="Danylec N."/>
            <person name="Stoll D.A."/>
            <person name="Huch M."/>
        </authorList>
    </citation>
    <scope>NUCLEOTIDE SEQUENCE</scope>
    <source>
        <strain evidence="7">DSM 27213</strain>
    </source>
</reference>